<proteinExistence type="predicted"/>
<comment type="caution">
    <text evidence="1">The sequence shown here is derived from an EMBL/GenBank/DDBJ whole genome shotgun (WGS) entry which is preliminary data.</text>
</comment>
<feature type="non-terminal residue" evidence="1">
    <location>
        <position position="1"/>
    </location>
</feature>
<dbReference type="AlphaFoldDB" id="A0ABD3Y1L1"/>
<reference evidence="1 2" key="1">
    <citation type="submission" date="2024-11" db="EMBL/GenBank/DDBJ databases">
        <title>Chromosome-level genome assembly of the freshwater bivalve Anodonta woodiana.</title>
        <authorList>
            <person name="Chen X."/>
        </authorList>
    </citation>
    <scope>NUCLEOTIDE SEQUENCE [LARGE SCALE GENOMIC DNA]</scope>
    <source>
        <strain evidence="1">MN2024</strain>
        <tissue evidence="1">Gills</tissue>
    </source>
</reference>
<evidence type="ECO:0000313" key="2">
    <source>
        <dbReference type="Proteomes" id="UP001634394"/>
    </source>
</evidence>
<evidence type="ECO:0000313" key="1">
    <source>
        <dbReference type="EMBL" id="KAL3892137.1"/>
    </source>
</evidence>
<dbReference type="EMBL" id="JBJQND010000001">
    <property type="protein sequence ID" value="KAL3892137.1"/>
    <property type="molecule type" value="Genomic_DNA"/>
</dbReference>
<sequence length="49" mass="5576">NGNVRIGDYDYDLRPIESDFKLGLMLDVPSLIGKRYLLLDHAQVEDKGL</sequence>
<gene>
    <name evidence="1" type="ORF">ACJMK2_004374</name>
</gene>
<name>A0ABD3Y1L1_SINWO</name>
<dbReference type="Proteomes" id="UP001634394">
    <property type="component" value="Unassembled WGS sequence"/>
</dbReference>
<protein>
    <submittedName>
        <fullName evidence="1">Uncharacterized protein</fullName>
    </submittedName>
</protein>
<accession>A0ABD3Y1L1</accession>
<keyword evidence="2" id="KW-1185">Reference proteome</keyword>
<organism evidence="1 2">
    <name type="scientific">Sinanodonta woodiana</name>
    <name type="common">Chinese pond mussel</name>
    <name type="synonym">Anodonta woodiana</name>
    <dbReference type="NCBI Taxonomy" id="1069815"/>
    <lineage>
        <taxon>Eukaryota</taxon>
        <taxon>Metazoa</taxon>
        <taxon>Spiralia</taxon>
        <taxon>Lophotrochozoa</taxon>
        <taxon>Mollusca</taxon>
        <taxon>Bivalvia</taxon>
        <taxon>Autobranchia</taxon>
        <taxon>Heteroconchia</taxon>
        <taxon>Palaeoheterodonta</taxon>
        <taxon>Unionida</taxon>
        <taxon>Unionoidea</taxon>
        <taxon>Unionidae</taxon>
        <taxon>Unioninae</taxon>
        <taxon>Sinanodonta</taxon>
    </lineage>
</organism>